<proteinExistence type="predicted"/>
<accession>A0A073CD99</accession>
<dbReference type="Proteomes" id="UP000027395">
    <property type="component" value="Chromosome"/>
</dbReference>
<dbReference type="AlphaFoldDB" id="A0A073CD99"/>
<keyword evidence="3" id="KW-1185">Reference proteome</keyword>
<dbReference type="PATRIC" id="fig|388467.6.peg.1129"/>
<dbReference type="EMBL" id="CM002803">
    <property type="protein sequence ID" value="KEI66274.1"/>
    <property type="molecule type" value="Genomic_DNA"/>
</dbReference>
<organism evidence="2 3">
    <name type="scientific">Planktothrix agardhii (strain NIVA-CYA 126/8)</name>
    <dbReference type="NCBI Taxonomy" id="388467"/>
    <lineage>
        <taxon>Bacteria</taxon>
        <taxon>Bacillati</taxon>
        <taxon>Cyanobacteriota</taxon>
        <taxon>Cyanophyceae</taxon>
        <taxon>Oscillatoriophycideae</taxon>
        <taxon>Oscillatoriales</taxon>
        <taxon>Microcoleaceae</taxon>
        <taxon>Planktothrix</taxon>
    </lineage>
</organism>
<dbReference type="RefSeq" id="WP_162832330.1">
    <property type="nucleotide sequence ID" value="NZ_CM002803.1"/>
</dbReference>
<protein>
    <submittedName>
        <fullName evidence="2">Uncharacterized protein</fullName>
    </submittedName>
</protein>
<evidence type="ECO:0000313" key="3">
    <source>
        <dbReference type="Proteomes" id="UP000027395"/>
    </source>
</evidence>
<keyword evidence="1" id="KW-0812">Transmembrane</keyword>
<reference evidence="2 3" key="1">
    <citation type="journal article" date="2014" name="Appl. Environ. Microbiol.">
        <title>Elucidation of insertion elements encoded on plasmids and in vitro construction of shuttle vectors from the toxic cyanobacterium Planktothrix.</title>
        <authorList>
            <person name="Christiansen G."/>
            <person name="Goesmann A."/>
            <person name="Kurmayer R."/>
        </authorList>
    </citation>
    <scope>NUCLEOTIDE SEQUENCE [LARGE SCALE GENOMIC DNA]</scope>
    <source>
        <strain evidence="2 3">NIVA-CYA 126/8</strain>
    </source>
</reference>
<keyword evidence="1" id="KW-1133">Transmembrane helix</keyword>
<dbReference type="HOGENOM" id="CLU_209632_0_0_3"/>
<gene>
    <name evidence="2" type="ORF">A19Y_1191</name>
</gene>
<keyword evidence="1" id="KW-0472">Membrane</keyword>
<name>A0A073CD99_PLAA1</name>
<feature type="transmembrane region" description="Helical" evidence="1">
    <location>
        <begin position="12"/>
        <end position="33"/>
    </location>
</feature>
<evidence type="ECO:0000256" key="1">
    <source>
        <dbReference type="SAM" id="Phobius"/>
    </source>
</evidence>
<evidence type="ECO:0000313" key="2">
    <source>
        <dbReference type="EMBL" id="KEI66274.1"/>
    </source>
</evidence>
<sequence>MEVLQELTLVEILVLLAFSMLIIFTGGVIYLTVAEWRDRRRREDEKRLR</sequence>